<dbReference type="VEuPathDB" id="FungiDB:PV06_08836"/>
<name>A0A0D2DTV4_9EURO</name>
<dbReference type="PANTHER" id="PTHR10622:SF10">
    <property type="entry name" value="HET DOMAIN-CONTAINING PROTEIN"/>
    <property type="match status" value="1"/>
</dbReference>
<feature type="domain" description="Heterokaryon incompatibility" evidence="3">
    <location>
        <begin position="23"/>
        <end position="114"/>
    </location>
</feature>
<dbReference type="CDD" id="cd12148">
    <property type="entry name" value="fungal_TF_MHR"/>
    <property type="match status" value="1"/>
</dbReference>
<proteinExistence type="predicted"/>
<evidence type="ECO:0000313" key="4">
    <source>
        <dbReference type="EMBL" id="KIW39019.1"/>
    </source>
</evidence>
<reference evidence="4 5" key="1">
    <citation type="submission" date="2015-01" db="EMBL/GenBank/DDBJ databases">
        <title>The Genome Sequence of Exophiala oligosperma CBS72588.</title>
        <authorList>
            <consortium name="The Broad Institute Genomics Platform"/>
            <person name="Cuomo C."/>
            <person name="de Hoog S."/>
            <person name="Gorbushina A."/>
            <person name="Stielow B."/>
            <person name="Teixiera M."/>
            <person name="Abouelleil A."/>
            <person name="Chapman S.B."/>
            <person name="Priest M."/>
            <person name="Young S.K."/>
            <person name="Wortman J."/>
            <person name="Nusbaum C."/>
            <person name="Birren B."/>
        </authorList>
    </citation>
    <scope>NUCLEOTIDE SEQUENCE [LARGE SCALE GENOMIC DNA]</scope>
    <source>
        <strain evidence="4 5">CBS 72588</strain>
    </source>
</reference>
<dbReference type="HOGENOM" id="CLU_301485_0_0_1"/>
<protein>
    <recommendedName>
        <fullName evidence="6">Transcription factor domain-containing protein</fullName>
    </recommendedName>
</protein>
<keyword evidence="1" id="KW-0539">Nucleus</keyword>
<sequence length="991" mass="113655">MRLINVRSFDIVQFSDATRRPPYAILSHRWTSEEISYRDLVFRKDEFLRCEAETSAGWMKMQQFCRLANQEGYEWVWVDTCSIDKSSSAELSEAINSMFEWYHDAQCCYVYLHDVSVLPSPRESTNRPPGSESFSTSEWFSRGWTLQELVAPRELRFVNKQWQLSPETRKSLAADLSKITGIRIAHLRDGFQGASIAEIMSWASSRRTTRIEDTAYCLMGLFQVNMPLLYGEGPRAFLRLQLEIIKQSDDETIFAWHSQCQLQARTGWTGLLAVSPLDFRNCRFIYPATFDRARGPYAMTNQGLRFEVLLQRDSQSFLLPLNCTDIPYNPANPPQPQRFCMLRLENSWKMGFYGRNAINISATAGLTEDPEILPAVLSAKNALLERDPLHELSEAWRRLNNTASNERQFYHDRPTSPVTLNQVEGADTCLHEDSPDAATLSSGHQRREPGSETFGVLESLAWGRYSNTAQSTNSRRPASYETSEDCPNLLPLQQENAILAFQKDEIAWMHNVLHIPTFIEEWEQRRQQPRDRWTAMDALYFALMATGLYYMSSDQHEQIGIRAGYRLSEKLYHKAIMVLDLADFMLEHSIYSIQAICVFLPCAYGFGEYKRALVLLSAATNIAQCMQLHRLDSSSGPSIGNTTDQALQLEIKRRIWCFLVIQDTYLIAAKKTYNILLEHCTTSLPAHFEEPVSMSTGEELNVLPLESVTQNSYILLHYHLSRVLRALHSRTRPAPTERPSLDRLYQRVLEADEQLTEFMELAPSWVKLDHQHNSDGDTPSPTSRMASSQRRTFQIAFLHIRSKIHQPFYCRAFTDKRFYYSKATSLDSARTLLKIFAEPADQTLPAMWTMTSHIVSACITIGIHLLFPEHSSNIRGSWERANIESADRALVNSCMTILSLSERPCSVVKRGVKMLTHLFNQQNKQTPSNMIIDRERVESILQENETPPSEEAEDQERLSISAFEHELDEVVGSFELYTNNQGYYPEDFAAT</sequence>
<evidence type="ECO:0000259" key="3">
    <source>
        <dbReference type="Pfam" id="PF06985"/>
    </source>
</evidence>
<dbReference type="GeneID" id="27360910"/>
<dbReference type="Pfam" id="PF04082">
    <property type="entry name" value="Fungal_trans"/>
    <property type="match status" value="1"/>
</dbReference>
<evidence type="ECO:0008006" key="6">
    <source>
        <dbReference type="Google" id="ProtNLM"/>
    </source>
</evidence>
<dbReference type="GO" id="GO:0008270">
    <property type="term" value="F:zinc ion binding"/>
    <property type="evidence" value="ECO:0007669"/>
    <property type="project" value="InterPro"/>
</dbReference>
<evidence type="ECO:0000313" key="5">
    <source>
        <dbReference type="Proteomes" id="UP000053342"/>
    </source>
</evidence>
<keyword evidence="5" id="KW-1185">Reference proteome</keyword>
<organism evidence="4 5">
    <name type="scientific">Exophiala oligosperma</name>
    <dbReference type="NCBI Taxonomy" id="215243"/>
    <lineage>
        <taxon>Eukaryota</taxon>
        <taxon>Fungi</taxon>
        <taxon>Dikarya</taxon>
        <taxon>Ascomycota</taxon>
        <taxon>Pezizomycotina</taxon>
        <taxon>Eurotiomycetes</taxon>
        <taxon>Chaetothyriomycetidae</taxon>
        <taxon>Chaetothyriales</taxon>
        <taxon>Herpotrichiellaceae</taxon>
        <taxon>Exophiala</taxon>
    </lineage>
</organism>
<evidence type="ECO:0000259" key="2">
    <source>
        <dbReference type="Pfam" id="PF04082"/>
    </source>
</evidence>
<feature type="domain" description="Xylanolytic transcriptional activator regulatory" evidence="2">
    <location>
        <begin position="511"/>
        <end position="729"/>
    </location>
</feature>
<dbReference type="Proteomes" id="UP000053342">
    <property type="component" value="Unassembled WGS sequence"/>
</dbReference>
<dbReference type="Pfam" id="PF06985">
    <property type="entry name" value="HET"/>
    <property type="match status" value="1"/>
</dbReference>
<dbReference type="STRING" id="215243.A0A0D2DTV4"/>
<dbReference type="GO" id="GO:0006351">
    <property type="term" value="P:DNA-templated transcription"/>
    <property type="evidence" value="ECO:0007669"/>
    <property type="project" value="InterPro"/>
</dbReference>
<evidence type="ECO:0000256" key="1">
    <source>
        <dbReference type="ARBA" id="ARBA00023242"/>
    </source>
</evidence>
<gene>
    <name evidence="4" type="ORF">PV06_08836</name>
</gene>
<dbReference type="RefSeq" id="XP_016259235.1">
    <property type="nucleotide sequence ID" value="XM_016410213.1"/>
</dbReference>
<accession>A0A0D2DTV4</accession>
<dbReference type="GO" id="GO:0003677">
    <property type="term" value="F:DNA binding"/>
    <property type="evidence" value="ECO:0007669"/>
    <property type="project" value="InterPro"/>
</dbReference>
<dbReference type="PANTHER" id="PTHR10622">
    <property type="entry name" value="HET DOMAIN-CONTAINING PROTEIN"/>
    <property type="match status" value="1"/>
</dbReference>
<dbReference type="AlphaFoldDB" id="A0A0D2DTV4"/>
<dbReference type="InterPro" id="IPR007219">
    <property type="entry name" value="XnlR_reg_dom"/>
</dbReference>
<dbReference type="EMBL" id="KN847340">
    <property type="protein sequence ID" value="KIW39019.1"/>
    <property type="molecule type" value="Genomic_DNA"/>
</dbReference>
<dbReference type="InterPro" id="IPR010730">
    <property type="entry name" value="HET"/>
</dbReference>
<dbReference type="OrthoDB" id="410267at2759"/>